<keyword evidence="1" id="KW-0472">Membrane</keyword>
<evidence type="ECO:0000256" key="1">
    <source>
        <dbReference type="SAM" id="Phobius"/>
    </source>
</evidence>
<dbReference type="Proteomes" id="UP001155483">
    <property type="component" value="Unassembled WGS sequence"/>
</dbReference>
<proteinExistence type="predicted"/>
<dbReference type="RefSeq" id="WP_279297303.1">
    <property type="nucleotide sequence ID" value="NZ_JAOTIF010000008.1"/>
</dbReference>
<gene>
    <name evidence="2" type="ORF">OCK74_12090</name>
</gene>
<organism evidence="2 3">
    <name type="scientific">Paraflavisolibacter caeni</name>
    <dbReference type="NCBI Taxonomy" id="2982496"/>
    <lineage>
        <taxon>Bacteria</taxon>
        <taxon>Pseudomonadati</taxon>
        <taxon>Bacteroidota</taxon>
        <taxon>Chitinophagia</taxon>
        <taxon>Chitinophagales</taxon>
        <taxon>Chitinophagaceae</taxon>
        <taxon>Paraflavisolibacter</taxon>
    </lineage>
</organism>
<reference evidence="2" key="2">
    <citation type="submission" date="2023-04" db="EMBL/GenBank/DDBJ databases">
        <title>Paracnuella aquatica gen. nov., sp. nov., a member of the family Chitinophagaceae isolated from a hot spring.</title>
        <authorList>
            <person name="Wang C."/>
        </authorList>
    </citation>
    <scope>NUCLEOTIDE SEQUENCE</scope>
    <source>
        <strain evidence="2">LB-8</strain>
    </source>
</reference>
<dbReference type="AlphaFoldDB" id="A0A9X3BHL2"/>
<evidence type="ECO:0000313" key="2">
    <source>
        <dbReference type="EMBL" id="MCU7549862.1"/>
    </source>
</evidence>
<dbReference type="EMBL" id="JAOTIF010000008">
    <property type="protein sequence ID" value="MCU7549862.1"/>
    <property type="molecule type" value="Genomic_DNA"/>
</dbReference>
<keyword evidence="1" id="KW-1133">Transmembrane helix</keyword>
<keyword evidence="3" id="KW-1185">Reference proteome</keyword>
<keyword evidence="1" id="KW-0812">Transmembrane</keyword>
<feature type="transmembrane region" description="Helical" evidence="1">
    <location>
        <begin position="39"/>
        <end position="58"/>
    </location>
</feature>
<accession>A0A9X3BHL2</accession>
<comment type="caution">
    <text evidence="2">The sequence shown here is derived from an EMBL/GenBank/DDBJ whole genome shotgun (WGS) entry which is preliminary data.</text>
</comment>
<name>A0A9X3BHL2_9BACT</name>
<reference evidence="2" key="1">
    <citation type="submission" date="2022-09" db="EMBL/GenBank/DDBJ databases">
        <authorList>
            <person name="Yuan C."/>
            <person name="Ke Z."/>
        </authorList>
    </citation>
    <scope>NUCLEOTIDE SEQUENCE</scope>
    <source>
        <strain evidence="2">LB-8</strain>
    </source>
</reference>
<sequence>MENFILVPAISGLVAQILNLLEALKADPARQPNFKDWIYWLPYLIGPILGGFAGYYSFHDNPNSFTTTLGVQVGISAPLLLRGLAATIPTPQRN</sequence>
<evidence type="ECO:0000313" key="3">
    <source>
        <dbReference type="Proteomes" id="UP001155483"/>
    </source>
</evidence>
<protein>
    <submittedName>
        <fullName evidence="2">Uncharacterized protein</fullName>
    </submittedName>
</protein>